<keyword evidence="3" id="KW-0732">Signal</keyword>
<reference evidence="4 5" key="1">
    <citation type="submission" date="2020-11" db="EMBL/GenBank/DDBJ databases">
        <title>Carbohydrate-dependent, anaerobic sulfur respiration: A novel catabolism in halophilic archaea.</title>
        <authorList>
            <person name="Sorokin D.Y."/>
            <person name="Messina E."/>
            <person name="Smedile F."/>
            <person name="La Cono V."/>
            <person name="Hallsworth J.E."/>
            <person name="Yakimov M.M."/>
        </authorList>
    </citation>
    <scope>NUCLEOTIDE SEQUENCE [LARGE SCALE GENOMIC DNA]</scope>
    <source>
        <strain evidence="4 5">HSR-Est</strain>
    </source>
</reference>
<dbReference type="AlphaFoldDB" id="A0A897NS50"/>
<dbReference type="InterPro" id="IPR006059">
    <property type="entry name" value="SBP"/>
</dbReference>
<accession>A0A897NS50</accession>
<dbReference type="Proteomes" id="UP000663292">
    <property type="component" value="Chromosome"/>
</dbReference>
<dbReference type="GO" id="GO:0015768">
    <property type="term" value="P:maltose transport"/>
    <property type="evidence" value="ECO:0007669"/>
    <property type="project" value="TreeGrafter"/>
</dbReference>
<evidence type="ECO:0000313" key="4">
    <source>
        <dbReference type="EMBL" id="QSG15672.1"/>
    </source>
</evidence>
<dbReference type="GO" id="GO:1901982">
    <property type="term" value="F:maltose binding"/>
    <property type="evidence" value="ECO:0007669"/>
    <property type="project" value="TreeGrafter"/>
</dbReference>
<dbReference type="Gene3D" id="3.40.190.10">
    <property type="entry name" value="Periplasmic binding protein-like II"/>
    <property type="match status" value="2"/>
</dbReference>
<dbReference type="EMBL" id="CP064791">
    <property type="protein sequence ID" value="QSG15672.1"/>
    <property type="molecule type" value="Genomic_DNA"/>
</dbReference>
<dbReference type="PROSITE" id="PS51257">
    <property type="entry name" value="PROKAR_LIPOPROTEIN"/>
    <property type="match status" value="1"/>
</dbReference>
<dbReference type="PANTHER" id="PTHR30061:SF50">
    <property type="entry name" value="MALTOSE_MALTODEXTRIN-BINDING PERIPLASMIC PROTEIN"/>
    <property type="match status" value="1"/>
</dbReference>
<dbReference type="Pfam" id="PF13416">
    <property type="entry name" value="SBP_bac_8"/>
    <property type="match status" value="1"/>
</dbReference>
<evidence type="ECO:0000313" key="5">
    <source>
        <dbReference type="Proteomes" id="UP000663292"/>
    </source>
</evidence>
<dbReference type="SUPFAM" id="SSF53850">
    <property type="entry name" value="Periplasmic binding protein-like II"/>
    <property type="match status" value="1"/>
</dbReference>
<keyword evidence="5" id="KW-1185">Reference proteome</keyword>
<organism evidence="4 5">
    <name type="scientific">Halapricum desulfuricans</name>
    <dbReference type="NCBI Taxonomy" id="2841257"/>
    <lineage>
        <taxon>Archaea</taxon>
        <taxon>Methanobacteriati</taxon>
        <taxon>Methanobacteriota</taxon>
        <taxon>Stenosarchaea group</taxon>
        <taxon>Halobacteria</taxon>
        <taxon>Halobacteriales</taxon>
        <taxon>Haloarculaceae</taxon>
        <taxon>Halapricum</taxon>
    </lineage>
</organism>
<dbReference type="PROSITE" id="PS51318">
    <property type="entry name" value="TAT"/>
    <property type="match status" value="1"/>
</dbReference>
<dbReference type="GO" id="GO:0055052">
    <property type="term" value="C:ATP-binding cassette (ABC) transporter complex, substrate-binding subunit-containing"/>
    <property type="evidence" value="ECO:0007669"/>
    <property type="project" value="TreeGrafter"/>
</dbReference>
<name>A0A897NS50_9EURY</name>
<dbReference type="InterPro" id="IPR006061">
    <property type="entry name" value="SBP_1_CS"/>
</dbReference>
<comment type="similarity">
    <text evidence="1">Belongs to the bacterial solute-binding protein 1 family.</text>
</comment>
<dbReference type="PROSITE" id="PS01037">
    <property type="entry name" value="SBP_BACTERIAL_1"/>
    <property type="match status" value="1"/>
</dbReference>
<evidence type="ECO:0000256" key="1">
    <source>
        <dbReference type="ARBA" id="ARBA00008520"/>
    </source>
</evidence>
<dbReference type="GO" id="GO:0042956">
    <property type="term" value="P:maltodextrin transmembrane transport"/>
    <property type="evidence" value="ECO:0007669"/>
    <property type="project" value="TreeGrafter"/>
</dbReference>
<dbReference type="RefSeq" id="WP_229120929.1">
    <property type="nucleotide sequence ID" value="NZ_CP064791.1"/>
</dbReference>
<evidence type="ECO:0000256" key="3">
    <source>
        <dbReference type="ARBA" id="ARBA00022729"/>
    </source>
</evidence>
<keyword evidence="2" id="KW-0813">Transport</keyword>
<protein>
    <submittedName>
        <fullName evidence="4">Maltose-binding periplasmic protein</fullName>
    </submittedName>
</protein>
<dbReference type="InterPro" id="IPR006311">
    <property type="entry name" value="TAT_signal"/>
</dbReference>
<dbReference type="GeneID" id="68858789"/>
<sequence length="440" mass="48204">MSYDRRTLLKYMAGTSAAGLLAGCGGDADDSGGPAETVTTFLGDCPDGCNCSTINPEVTEGSFTLWHNRTDAASRLFNGSQNKFNAMEGPTAKLQNIPTAFQDKLRQDIGANQGPHAFQWAHDLIGEFVNQNMLTDMSDQLRVDECMFTDRAWEAAQYDGGVYGLPFTTETPALIYNQDALDDMGVEPPETIEEMKSIMDDWDGDYGFCQPIDTYHVTWAAHMFGSVMYDGEELGLGDEEFAAGLRVLLDELKPYMPTDGNYGAQTAAFKDAAAPFVITGPWEITGFIEDVDFNVGVTNIPDKTGHSEFGDGTARPYMGVKLIYFTSMLESPDSQTAKAARDFVEWYATSNERQINLAENAGFLPAKSNLSGSDQLPSKVQSFSKQTEEAVLMPQNPRLAAVWAPYSDVLTQAWDGGTDGLEGDLQDAAEDVRTTWEEDY</sequence>
<dbReference type="PANTHER" id="PTHR30061">
    <property type="entry name" value="MALTOSE-BINDING PERIPLASMIC PROTEIN"/>
    <property type="match status" value="1"/>
</dbReference>
<proteinExistence type="inferred from homology"/>
<gene>
    <name evidence="4" type="primary">malE2</name>
    <name evidence="4" type="ORF">HSEST_2157</name>
</gene>
<evidence type="ECO:0000256" key="2">
    <source>
        <dbReference type="ARBA" id="ARBA00022448"/>
    </source>
</evidence>
<dbReference type="GO" id="GO:0055085">
    <property type="term" value="P:transmembrane transport"/>
    <property type="evidence" value="ECO:0007669"/>
    <property type="project" value="InterPro"/>
</dbReference>